<evidence type="ECO:0000313" key="7">
    <source>
        <dbReference type="EMBL" id="KEP45593.1"/>
    </source>
</evidence>
<dbReference type="Pfam" id="PF00931">
    <property type="entry name" value="NB-ARC"/>
    <property type="match status" value="1"/>
</dbReference>
<evidence type="ECO:0000256" key="5">
    <source>
        <dbReference type="SAM" id="MobiDB-lite"/>
    </source>
</evidence>
<evidence type="ECO:0000256" key="1">
    <source>
        <dbReference type="ARBA" id="ARBA00022801"/>
    </source>
</evidence>
<evidence type="ECO:0000256" key="4">
    <source>
        <dbReference type="PROSITE-ProRule" id="PRU01161"/>
    </source>
</evidence>
<sequence>MAGKEEAVQGLNILCLDGGGARGLSSLVVLREIMHRINSKSGQGVGLLEPHQHFDVIAGTGTGGVSACMLGRLRISIDKVIEEYAKLIESIFSEKKLSGPTMYKGTKLQESLKTMIRDATGNEGEMMIEDETKQRCKTAVFAMARHSLNASTPVMFRSYNVSANPGPNCTIAQALYATMAHPDLFKGIDIPDASVPQSFIGGEIGCSNPLAHVLSEVNRIYPSHRVACIISIGAGHARTIQLPSTSRLKLLLRTHDVAAMKGMATDSERVAEEMAGRFQDTSGVYFRFNVDQGVQDMKDGSWERLGETMEHTKAYLQKNETNQRIENAVHASMEKQVALATTHIAGRIPGPSDADVELRQPPPKLKRCPAPSPIYTGREDENSQVIACLTGSQDEERVCVVYGLGGMGKTQLALNAIQCTQSEWEHVILVDASSSTTIEGDLKDFAMAKGIGHTYEDTILWLEACHHRSLVVFDNADSPTTNIRQYIPGGRHSSVLITTRIPDLARLARGPNSVCHLTSMSKEDGLALFMKTTYIADQHLAGNDVNVAKALLMEFGCLALAIVHAGAYIAHSPGMTLARYQEQFLSQRQRMLEQYSTLPATAKLDDYGKTVYTTWRMCYDQLKPESRATLWLMSYLHYTHISEDIFERATQNMLSHYDPLPLNELESHAQNHVKKFLSTFLGVDGRWDSIKFTNVMADLRLYSLVDYDRANIGYSMHVLVQDWARTVIPQTPELAIECSAALLSLSIDGKQDNESSAFNRRLLLHVTTLLELNHTIGVNHAYHCKEALQCAGRWAQQEIMELQVLKAFKTEFGESHEFTLATMNDLATVYSNLERWDEAERLQVQVIESSKQMLGEEHPDTLASIVNLANTYSSLGRWDEAEQLQIQVLSNSKRILGEDHPQTLTSMTRLATTYRLMGRLNEAKELKSHVLEVRKQVLGEDHPGTLSTMAGLAQVHSYLGRWDEAVLLLATASAIAKQELGTEHPSSKRYLRWLEKAQNRRRF</sequence>
<dbReference type="GO" id="GO:0016042">
    <property type="term" value="P:lipid catabolic process"/>
    <property type="evidence" value="ECO:0007669"/>
    <property type="project" value="UniProtKB-KW"/>
</dbReference>
<dbReference type="EMBL" id="AZST01001650">
    <property type="protein sequence ID" value="KEP45593.1"/>
    <property type="molecule type" value="Genomic_DNA"/>
</dbReference>
<dbReference type="STRING" id="1423351.A0A074RLH4"/>
<evidence type="ECO:0000313" key="8">
    <source>
        <dbReference type="Proteomes" id="UP000027456"/>
    </source>
</evidence>
<dbReference type="InterPro" id="IPR027417">
    <property type="entry name" value="P-loop_NTPase"/>
</dbReference>
<dbReference type="InterPro" id="IPR002182">
    <property type="entry name" value="NB-ARC"/>
</dbReference>
<feature type="region of interest" description="Disordered" evidence="5">
    <location>
        <begin position="346"/>
        <end position="376"/>
    </location>
</feature>
<dbReference type="SUPFAM" id="SSF52151">
    <property type="entry name" value="FabD/lysophospholipase-like"/>
    <property type="match status" value="1"/>
</dbReference>
<keyword evidence="8" id="KW-1185">Reference proteome</keyword>
<feature type="short sequence motif" description="GXGXXG" evidence="4">
    <location>
        <begin position="18"/>
        <end position="23"/>
    </location>
</feature>
<dbReference type="Proteomes" id="UP000027456">
    <property type="component" value="Unassembled WGS sequence"/>
</dbReference>
<dbReference type="SUPFAM" id="SSF52540">
    <property type="entry name" value="P-loop containing nucleoside triphosphate hydrolases"/>
    <property type="match status" value="1"/>
</dbReference>
<comment type="caution">
    <text evidence="4">Lacks conserved residue(s) required for the propagation of feature annotation.</text>
</comment>
<protein>
    <submittedName>
        <fullName evidence="7">Kinesin light chain</fullName>
    </submittedName>
</protein>
<dbReference type="PANTHER" id="PTHR24185">
    <property type="entry name" value="CALCIUM-INDEPENDENT PHOSPHOLIPASE A2-GAMMA"/>
    <property type="match status" value="1"/>
</dbReference>
<accession>A0A074RLH4</accession>
<dbReference type="InterPro" id="IPR011990">
    <property type="entry name" value="TPR-like_helical_dom_sf"/>
</dbReference>
<dbReference type="Gene3D" id="3.40.50.300">
    <property type="entry name" value="P-loop containing nucleotide triphosphate hydrolases"/>
    <property type="match status" value="1"/>
</dbReference>
<dbReference type="Gene3D" id="1.25.40.10">
    <property type="entry name" value="Tetratricopeptide repeat domain"/>
    <property type="match status" value="2"/>
</dbReference>
<proteinExistence type="predicted"/>
<dbReference type="GO" id="GO:0016020">
    <property type="term" value="C:membrane"/>
    <property type="evidence" value="ECO:0007669"/>
    <property type="project" value="TreeGrafter"/>
</dbReference>
<dbReference type="InterPro" id="IPR016035">
    <property type="entry name" value="Acyl_Trfase/lysoPLipase"/>
</dbReference>
<keyword evidence="3" id="KW-0443">Lipid metabolism</keyword>
<dbReference type="Pfam" id="PF13374">
    <property type="entry name" value="TPR_10"/>
    <property type="match status" value="2"/>
</dbReference>
<organism evidence="7 8">
    <name type="scientific">Rhizoctonia solani 123E</name>
    <dbReference type="NCBI Taxonomy" id="1423351"/>
    <lineage>
        <taxon>Eukaryota</taxon>
        <taxon>Fungi</taxon>
        <taxon>Dikarya</taxon>
        <taxon>Basidiomycota</taxon>
        <taxon>Agaricomycotina</taxon>
        <taxon>Agaricomycetes</taxon>
        <taxon>Cantharellales</taxon>
        <taxon>Ceratobasidiaceae</taxon>
        <taxon>Rhizoctonia</taxon>
    </lineage>
</organism>
<evidence type="ECO:0000259" key="6">
    <source>
        <dbReference type="PROSITE" id="PS51635"/>
    </source>
</evidence>
<dbReference type="GO" id="GO:0019369">
    <property type="term" value="P:arachidonate metabolic process"/>
    <property type="evidence" value="ECO:0007669"/>
    <property type="project" value="TreeGrafter"/>
</dbReference>
<reference evidence="7 8" key="1">
    <citation type="submission" date="2013-12" db="EMBL/GenBank/DDBJ databases">
        <authorList>
            <person name="Cubeta M."/>
            <person name="Pakala S."/>
            <person name="Fedorova N."/>
            <person name="Thomas E."/>
            <person name="Dean R."/>
            <person name="Jabaji S."/>
            <person name="Neate S."/>
            <person name="Toda T."/>
            <person name="Tavantzis S."/>
            <person name="Vilgalys R."/>
            <person name="Bharathan N."/>
            <person name="Pakala S."/>
            <person name="Losada L.S."/>
            <person name="Zafar N."/>
            <person name="Nierman W."/>
        </authorList>
    </citation>
    <scope>NUCLEOTIDE SEQUENCE [LARGE SCALE GENOMIC DNA]</scope>
    <source>
        <strain evidence="7 8">123E</strain>
    </source>
</reference>
<dbReference type="SUPFAM" id="SSF48452">
    <property type="entry name" value="TPR-like"/>
    <property type="match status" value="1"/>
</dbReference>
<name>A0A074RLH4_9AGAM</name>
<dbReference type="OrthoDB" id="1658288at2759"/>
<evidence type="ECO:0000256" key="3">
    <source>
        <dbReference type="ARBA" id="ARBA00023098"/>
    </source>
</evidence>
<dbReference type="GO" id="GO:0046486">
    <property type="term" value="P:glycerolipid metabolic process"/>
    <property type="evidence" value="ECO:0007669"/>
    <property type="project" value="UniProtKB-ARBA"/>
</dbReference>
<dbReference type="Pfam" id="PF01734">
    <property type="entry name" value="Patatin"/>
    <property type="match status" value="1"/>
</dbReference>
<keyword evidence="1" id="KW-0378">Hydrolase</keyword>
<dbReference type="PROSITE" id="PS51635">
    <property type="entry name" value="PNPLA"/>
    <property type="match status" value="1"/>
</dbReference>
<dbReference type="AlphaFoldDB" id="A0A074RLH4"/>
<dbReference type="GO" id="GO:0047499">
    <property type="term" value="F:calcium-independent phospholipase A2 activity"/>
    <property type="evidence" value="ECO:0007669"/>
    <property type="project" value="TreeGrafter"/>
</dbReference>
<dbReference type="HOGENOM" id="CLU_000288_125_6_1"/>
<keyword evidence="2" id="KW-0442">Lipid degradation</keyword>
<dbReference type="InterPro" id="IPR002641">
    <property type="entry name" value="PNPLA_dom"/>
</dbReference>
<dbReference type="Pfam" id="PF13424">
    <property type="entry name" value="TPR_12"/>
    <property type="match status" value="1"/>
</dbReference>
<dbReference type="Gene3D" id="3.40.1090.10">
    <property type="entry name" value="Cytosolic phospholipase A2 catalytic domain"/>
    <property type="match status" value="1"/>
</dbReference>
<dbReference type="PANTHER" id="PTHR24185:SF1">
    <property type="entry name" value="CALCIUM-INDEPENDENT PHOSPHOLIPASE A2-GAMMA"/>
    <property type="match status" value="1"/>
</dbReference>
<comment type="caution">
    <text evidence="7">The sequence shown here is derived from an EMBL/GenBank/DDBJ whole genome shotgun (WGS) entry which is preliminary data.</text>
</comment>
<feature type="domain" description="PNPLA" evidence="6">
    <location>
        <begin position="14"/>
        <end position="214"/>
    </location>
</feature>
<dbReference type="GO" id="GO:0043531">
    <property type="term" value="F:ADP binding"/>
    <property type="evidence" value="ECO:0007669"/>
    <property type="project" value="InterPro"/>
</dbReference>
<evidence type="ECO:0000256" key="2">
    <source>
        <dbReference type="ARBA" id="ARBA00022963"/>
    </source>
</evidence>
<gene>
    <name evidence="7" type="ORF">V565_257410</name>
</gene>